<feature type="chain" id="PRO_5046629386" evidence="1">
    <location>
        <begin position="20"/>
        <end position="169"/>
    </location>
</feature>
<dbReference type="InterPro" id="IPR036280">
    <property type="entry name" value="Multihaem_cyt_sf"/>
</dbReference>
<gene>
    <name evidence="3" type="ORF">RS130_20480</name>
</gene>
<comment type="caution">
    <text evidence="3">The sequence shown here is derived from an EMBL/GenBank/DDBJ whole genome shotgun (WGS) entry which is preliminary data.</text>
</comment>
<feature type="signal peptide" evidence="1">
    <location>
        <begin position="1"/>
        <end position="19"/>
    </location>
</feature>
<dbReference type="Pfam" id="PF13435">
    <property type="entry name" value="Cytochrome_C554"/>
    <property type="match status" value="1"/>
</dbReference>
<keyword evidence="1" id="KW-0732">Signal</keyword>
<dbReference type="EMBL" id="JAWDIO010000002">
    <property type="protein sequence ID" value="MDU0355949.1"/>
    <property type="molecule type" value="Genomic_DNA"/>
</dbReference>
<evidence type="ECO:0000313" key="3">
    <source>
        <dbReference type="EMBL" id="MDU0355949.1"/>
    </source>
</evidence>
<keyword evidence="4" id="KW-1185">Reference proteome</keyword>
<protein>
    <submittedName>
        <fullName evidence="3">Multiheme c-type cytochrome</fullName>
    </submittedName>
</protein>
<name>A0ABU3T103_9ALTE</name>
<dbReference type="RefSeq" id="WP_316027463.1">
    <property type="nucleotide sequence ID" value="NZ_JAWDIO010000002.1"/>
</dbReference>
<proteinExistence type="predicted"/>
<accession>A0ABU3T103</accession>
<reference evidence="3 4" key="1">
    <citation type="submission" date="2023-10" db="EMBL/GenBank/DDBJ databases">
        <title>Glaciecola aquimarina strain GGW-M5 nov., isolated from a coastal seawater.</title>
        <authorList>
            <person name="Bayburt H."/>
            <person name="Kim J.M."/>
            <person name="Choi B.J."/>
            <person name="Jeon C.O."/>
        </authorList>
    </citation>
    <scope>NUCLEOTIDE SEQUENCE [LARGE SCALE GENOMIC DNA]</scope>
    <source>
        <strain evidence="3 4">KCTC 32108</strain>
    </source>
</reference>
<dbReference type="SUPFAM" id="SSF48695">
    <property type="entry name" value="Multiheme cytochromes"/>
    <property type="match status" value="1"/>
</dbReference>
<feature type="domain" description="Cytochrome c-552/4" evidence="2">
    <location>
        <begin position="26"/>
        <end position="52"/>
    </location>
</feature>
<dbReference type="InterPro" id="IPR023155">
    <property type="entry name" value="Cyt_c-552/4"/>
</dbReference>
<sequence>MSLIKIFIISIVFSGYALADTDAKNCVSCHKQAVSDWQTSDHAKAMDIASAKSVLGDFSNITATHHSQSATFYKKGEAFHIRFTEGGKTTDYKVTYTFGHYPLQQYLIETDDNRFQVFPFSWDSRPKEQGGKTGTLFMPMKISKQQTDCIGNNLYKTGMACAPIVTQMD</sequence>
<organism evidence="3 4">
    <name type="scientific">Paraglaciecola aquimarina</name>
    <dbReference type="NCBI Taxonomy" id="1235557"/>
    <lineage>
        <taxon>Bacteria</taxon>
        <taxon>Pseudomonadati</taxon>
        <taxon>Pseudomonadota</taxon>
        <taxon>Gammaproteobacteria</taxon>
        <taxon>Alteromonadales</taxon>
        <taxon>Alteromonadaceae</taxon>
        <taxon>Paraglaciecola</taxon>
    </lineage>
</organism>
<dbReference type="Proteomes" id="UP001247805">
    <property type="component" value="Unassembled WGS sequence"/>
</dbReference>
<evidence type="ECO:0000256" key="1">
    <source>
        <dbReference type="SAM" id="SignalP"/>
    </source>
</evidence>
<dbReference type="Gene3D" id="1.10.1130.10">
    <property type="entry name" value="Flavocytochrome C3, Chain A"/>
    <property type="match status" value="1"/>
</dbReference>
<evidence type="ECO:0000259" key="2">
    <source>
        <dbReference type="Pfam" id="PF13435"/>
    </source>
</evidence>
<evidence type="ECO:0000313" key="4">
    <source>
        <dbReference type="Proteomes" id="UP001247805"/>
    </source>
</evidence>